<evidence type="ECO:0000313" key="2">
    <source>
        <dbReference type="Proteomes" id="UP000001542"/>
    </source>
</evidence>
<dbReference type="OrthoDB" id="10648706at2759"/>
<protein>
    <submittedName>
        <fullName evidence="1">Uncharacterized protein</fullName>
    </submittedName>
</protein>
<reference evidence="1" key="2">
    <citation type="journal article" date="2007" name="Science">
        <title>Draft genome sequence of the sexually transmitted pathogen Trichomonas vaginalis.</title>
        <authorList>
            <person name="Carlton J.M."/>
            <person name="Hirt R.P."/>
            <person name="Silva J.C."/>
            <person name="Delcher A.L."/>
            <person name="Schatz M."/>
            <person name="Zhao Q."/>
            <person name="Wortman J.R."/>
            <person name="Bidwell S.L."/>
            <person name="Alsmark U.C.M."/>
            <person name="Besteiro S."/>
            <person name="Sicheritz-Ponten T."/>
            <person name="Noel C.J."/>
            <person name="Dacks J.B."/>
            <person name="Foster P.G."/>
            <person name="Simillion C."/>
            <person name="Van de Peer Y."/>
            <person name="Miranda-Saavedra D."/>
            <person name="Barton G.J."/>
            <person name="Westrop G.D."/>
            <person name="Mueller S."/>
            <person name="Dessi D."/>
            <person name="Fiori P.L."/>
            <person name="Ren Q."/>
            <person name="Paulsen I."/>
            <person name="Zhang H."/>
            <person name="Bastida-Corcuera F.D."/>
            <person name="Simoes-Barbosa A."/>
            <person name="Brown M.T."/>
            <person name="Hayes R.D."/>
            <person name="Mukherjee M."/>
            <person name="Okumura C.Y."/>
            <person name="Schneider R."/>
            <person name="Smith A.J."/>
            <person name="Vanacova S."/>
            <person name="Villalvazo M."/>
            <person name="Haas B.J."/>
            <person name="Pertea M."/>
            <person name="Feldblyum T.V."/>
            <person name="Utterback T.R."/>
            <person name="Shu C.L."/>
            <person name="Osoegawa K."/>
            <person name="de Jong P.J."/>
            <person name="Hrdy I."/>
            <person name="Horvathova L."/>
            <person name="Zubacova Z."/>
            <person name="Dolezal P."/>
            <person name="Malik S.B."/>
            <person name="Logsdon J.M. Jr."/>
            <person name="Henze K."/>
            <person name="Gupta A."/>
            <person name="Wang C.C."/>
            <person name="Dunne R.L."/>
            <person name="Upcroft J.A."/>
            <person name="Upcroft P."/>
            <person name="White O."/>
            <person name="Salzberg S.L."/>
            <person name="Tang P."/>
            <person name="Chiu C.-H."/>
            <person name="Lee Y.-S."/>
            <person name="Embley T.M."/>
            <person name="Coombs G.H."/>
            <person name="Mottram J.C."/>
            <person name="Tachezy J."/>
            <person name="Fraser-Liggett C.M."/>
            <person name="Johnson P.J."/>
        </authorList>
    </citation>
    <scope>NUCLEOTIDE SEQUENCE [LARGE SCALE GENOMIC DNA]</scope>
    <source>
        <strain evidence="1">G3</strain>
    </source>
</reference>
<dbReference type="KEGG" id="tva:5464228"/>
<reference evidence="1" key="1">
    <citation type="submission" date="2006-10" db="EMBL/GenBank/DDBJ databases">
        <authorList>
            <person name="Amadeo P."/>
            <person name="Zhao Q."/>
            <person name="Wortman J."/>
            <person name="Fraser-Liggett C."/>
            <person name="Carlton J."/>
        </authorList>
    </citation>
    <scope>NUCLEOTIDE SEQUENCE</scope>
    <source>
        <strain evidence="1">G3</strain>
    </source>
</reference>
<evidence type="ECO:0000313" key="1">
    <source>
        <dbReference type="EMBL" id="EAY18714.1"/>
    </source>
</evidence>
<dbReference type="RefSeq" id="XP_001579700.1">
    <property type="nucleotide sequence ID" value="XM_001579650.1"/>
</dbReference>
<organism evidence="1 2">
    <name type="scientific">Trichomonas vaginalis (strain ATCC PRA-98 / G3)</name>
    <dbReference type="NCBI Taxonomy" id="412133"/>
    <lineage>
        <taxon>Eukaryota</taxon>
        <taxon>Metamonada</taxon>
        <taxon>Parabasalia</taxon>
        <taxon>Trichomonadida</taxon>
        <taxon>Trichomonadidae</taxon>
        <taxon>Trichomonas</taxon>
    </lineage>
</organism>
<proteinExistence type="predicted"/>
<dbReference type="EMBL" id="DS113216">
    <property type="protein sequence ID" value="EAY18714.1"/>
    <property type="molecule type" value="Genomic_DNA"/>
</dbReference>
<dbReference type="VEuPathDB" id="TrichDB:TVAGG3_0581560"/>
<gene>
    <name evidence="1" type="ORF">TVAG_063190</name>
</gene>
<sequence length="637" mass="71785">MQKRQKSPTTNKFVYVVLEDDSSNKKKVHIVNDIDVFLKSCCQIFNNPNLQRILNDDGETVEDGSELIPENTYYATEISSDFVPIEQATTDLTANIEQKYELFKVPENDIKNKLKKAKVEAKEKKALIIKSKIQKIEAIKAKEKEKSSTVISSKFSVCSRASSKRNSKFSQFEPEEFNSMSESSVSEPVDDSLSMSVVSQRIRSRFGSDTGSVVRSRIDSQRRSVFGLSATGGASQFSLSKQDILNTCMPPDYGIEMAKVPDDLVNREVEQAILWQKNVSQMLFFNRKSESPFDPLNDGLAYDTLANHALLVGPSNLHHILKVNIVGPPNSGVPSLMRSFAKLYTAQLVAAETWKSHFLFGYDAKELVPLIREPAKLYKKMLDLVLNALSAQKPSISQYIPRIRKQMLSILDFEVPCKGLHPFHDIDIAARLFGETWRNDEALENWLTTVVSLPSIISSAVGFQNLTVFVDNLESADETVRDIPPFTESHNNSNFIEFIKYSLTRCNFVISCNKFNLLLPTDAYGIDITRGMETISTCQTPQDMLEGETQSIALLIANESKPIILDDNVHGGIPKFLDQWEKTQRALCKYERVKNMKKEVCYLEALEEAQKLADLVLCRTDGQKVSVQEIGRPYPPK</sequence>
<dbReference type="Proteomes" id="UP000001542">
    <property type="component" value="Unassembled WGS sequence"/>
</dbReference>
<dbReference type="InParanoid" id="A2DLT1"/>
<name>A2DLT1_TRIV3</name>
<accession>A2DLT1</accession>
<keyword evidence="2" id="KW-1185">Reference proteome</keyword>
<dbReference type="AlphaFoldDB" id="A2DLT1"/>
<dbReference type="VEuPathDB" id="TrichDB:TVAG_063190"/>